<dbReference type="InterPro" id="IPR039721">
    <property type="entry name" value="C5-epimerase"/>
</dbReference>
<dbReference type="RefSeq" id="WP_118108549.1">
    <property type="nucleotide sequence ID" value="NZ_JABWDG010000094.1"/>
</dbReference>
<dbReference type="AlphaFoldDB" id="A0A412W6K6"/>
<organism evidence="2 3">
    <name type="scientific">Odoribacter splanchnicus</name>
    <dbReference type="NCBI Taxonomy" id="28118"/>
    <lineage>
        <taxon>Bacteria</taxon>
        <taxon>Pseudomonadati</taxon>
        <taxon>Bacteroidota</taxon>
        <taxon>Bacteroidia</taxon>
        <taxon>Bacteroidales</taxon>
        <taxon>Odoribacteraceae</taxon>
        <taxon>Odoribacter</taxon>
    </lineage>
</organism>
<dbReference type="EMBL" id="QRYW01000051">
    <property type="protein sequence ID" value="RGV19369.1"/>
    <property type="molecule type" value="Genomic_DNA"/>
</dbReference>
<evidence type="ECO:0000313" key="3">
    <source>
        <dbReference type="Proteomes" id="UP000283426"/>
    </source>
</evidence>
<dbReference type="InterPro" id="IPR010598">
    <property type="entry name" value="C5-epim_C"/>
</dbReference>
<proteinExistence type="predicted"/>
<gene>
    <name evidence="2" type="ORF">DWW24_18600</name>
</gene>
<reference evidence="2 3" key="1">
    <citation type="submission" date="2018-08" db="EMBL/GenBank/DDBJ databases">
        <title>A genome reference for cultivated species of the human gut microbiota.</title>
        <authorList>
            <person name="Zou Y."/>
            <person name="Xue W."/>
            <person name="Luo G."/>
        </authorList>
    </citation>
    <scope>NUCLEOTIDE SEQUENCE [LARGE SCALE GENOMIC DNA]</scope>
    <source>
        <strain evidence="2 3">AF14-6AC</strain>
    </source>
</reference>
<sequence>MNFKLVSNYFKVVIACLLGGILLSHYLEPFQIKSFLKIRNMFYFSLAASKEMSDGIVYSKYKGLDSAYFNPVNFVQFVWPEIYTTLSEHVDEKYFLPNDKIVVDTTKLIKFSQKLMEFVDTIFIDDQICYRLIYDFPEKSYSMPRGWYSGMAQGHASELMLSAFCLTNDSIYLRNAEKFINLLNIDIKKGGVKVNVDGGIWFEEYASENNKVDPLVLNGHIFAIDGLYALTQFSKENKYDLLLQRAVNATEANINKYIVAGFWSYYDLFSSPFIADWSYHNIHIQQLNRLIYLNKKLMNKESPEMAFAYNRFRLGKYVPVGIFVRLFLMHNNMLLFMIAVNSVILMILYLLIFYCLRRND</sequence>
<dbReference type="PANTHER" id="PTHR13174">
    <property type="entry name" value="D-GLUCURONYL C5-EPIMERASE"/>
    <property type="match status" value="1"/>
</dbReference>
<name>A0A412W6K6_9BACT</name>
<feature type="domain" description="D-glucuronyl C5-epimerase C-terminal" evidence="1">
    <location>
        <begin position="128"/>
        <end position="298"/>
    </location>
</feature>
<evidence type="ECO:0000313" key="2">
    <source>
        <dbReference type="EMBL" id="RGV19369.1"/>
    </source>
</evidence>
<evidence type="ECO:0000259" key="1">
    <source>
        <dbReference type="Pfam" id="PF06662"/>
    </source>
</evidence>
<accession>A0A412W6K6</accession>
<dbReference type="PANTHER" id="PTHR13174:SF3">
    <property type="entry name" value="D-GLUCURONYL C5-EPIMERASE"/>
    <property type="match status" value="1"/>
</dbReference>
<dbReference type="GO" id="GO:0047464">
    <property type="term" value="F:heparosan-N-sulfate-glucuronate 5-epimerase activity"/>
    <property type="evidence" value="ECO:0007669"/>
    <property type="project" value="InterPro"/>
</dbReference>
<comment type="caution">
    <text evidence="2">The sequence shown here is derived from an EMBL/GenBank/DDBJ whole genome shotgun (WGS) entry which is preliminary data.</text>
</comment>
<protein>
    <recommendedName>
        <fullName evidence="1">D-glucuronyl C5-epimerase C-terminal domain-containing protein</fullName>
    </recommendedName>
</protein>
<dbReference type="Pfam" id="PF06662">
    <property type="entry name" value="C5-epim_C"/>
    <property type="match status" value="1"/>
</dbReference>
<dbReference type="GO" id="GO:0015012">
    <property type="term" value="P:heparan sulfate proteoglycan biosynthetic process"/>
    <property type="evidence" value="ECO:0007669"/>
    <property type="project" value="InterPro"/>
</dbReference>
<dbReference type="Proteomes" id="UP000283426">
    <property type="component" value="Unassembled WGS sequence"/>
</dbReference>